<evidence type="ECO:0000313" key="3">
    <source>
        <dbReference type="Proteomes" id="UP000293846"/>
    </source>
</evidence>
<evidence type="ECO:0000256" key="1">
    <source>
        <dbReference type="SAM" id="MobiDB-lite"/>
    </source>
</evidence>
<sequence>MSKHVVVRAFIDKESKERYSAGEIFESDNQDRISFLQDKGFLDKEQKEESTNSENTPNADSNNDEEEIDQYHIGGGYYEFPNGIKVRGKEKAVETLAEIKAGE</sequence>
<name>A0A4R1ATN0_9BACI</name>
<feature type="compositionally biased region" description="Basic and acidic residues" evidence="1">
    <location>
        <begin position="40"/>
        <end position="50"/>
    </location>
</feature>
<feature type="compositionally biased region" description="Polar residues" evidence="1">
    <location>
        <begin position="52"/>
        <end position="61"/>
    </location>
</feature>
<dbReference type="EMBL" id="SJTH01000057">
    <property type="protein sequence ID" value="TCJ01581.1"/>
    <property type="molecule type" value="Genomic_DNA"/>
</dbReference>
<gene>
    <name evidence="2" type="ORF">E0Y62_23400</name>
</gene>
<accession>A0A4R1ATN0</accession>
<dbReference type="RefSeq" id="WP_131238544.1">
    <property type="nucleotide sequence ID" value="NZ_SJTH01000057.1"/>
</dbReference>
<keyword evidence="3" id="KW-1185">Reference proteome</keyword>
<dbReference type="OrthoDB" id="2300838at2"/>
<organism evidence="2 3">
    <name type="scientific">Cytobacillus praedii</name>
    <dbReference type="NCBI Taxonomy" id="1742358"/>
    <lineage>
        <taxon>Bacteria</taxon>
        <taxon>Bacillati</taxon>
        <taxon>Bacillota</taxon>
        <taxon>Bacilli</taxon>
        <taxon>Bacillales</taxon>
        <taxon>Bacillaceae</taxon>
        <taxon>Cytobacillus</taxon>
    </lineage>
</organism>
<feature type="region of interest" description="Disordered" evidence="1">
    <location>
        <begin position="38"/>
        <end position="69"/>
    </location>
</feature>
<reference evidence="2 3" key="1">
    <citation type="submission" date="2019-03" db="EMBL/GenBank/DDBJ databases">
        <authorList>
            <person name="Jensen L."/>
            <person name="Storgaard J."/>
            <person name="Sulaj E."/>
            <person name="Schramm A."/>
            <person name="Marshall I.P.G."/>
        </authorList>
    </citation>
    <scope>NUCLEOTIDE SEQUENCE [LARGE SCALE GENOMIC DNA]</scope>
    <source>
        <strain evidence="2 3">2017H2G3</strain>
    </source>
</reference>
<comment type="caution">
    <text evidence="2">The sequence shown here is derived from an EMBL/GenBank/DDBJ whole genome shotgun (WGS) entry which is preliminary data.</text>
</comment>
<protein>
    <submittedName>
        <fullName evidence="2">Uncharacterized protein</fullName>
    </submittedName>
</protein>
<dbReference type="AlphaFoldDB" id="A0A4R1ATN0"/>
<dbReference type="Proteomes" id="UP000293846">
    <property type="component" value="Unassembled WGS sequence"/>
</dbReference>
<proteinExistence type="predicted"/>
<evidence type="ECO:0000313" key="2">
    <source>
        <dbReference type="EMBL" id="TCJ01581.1"/>
    </source>
</evidence>